<comment type="caution">
    <text evidence="1">The sequence shown here is derived from an EMBL/GenBank/DDBJ whole genome shotgun (WGS) entry which is preliminary data.</text>
</comment>
<protein>
    <submittedName>
        <fullName evidence="1">Uncharacterized protein</fullName>
    </submittedName>
</protein>
<evidence type="ECO:0000313" key="1">
    <source>
        <dbReference type="EMBL" id="GAG54917.1"/>
    </source>
</evidence>
<proteinExistence type="predicted"/>
<reference evidence="1" key="1">
    <citation type="journal article" date="2014" name="Front. Microbiol.">
        <title>High frequency of phylogenetically diverse reductive dehalogenase-homologous genes in deep subseafloor sedimentary metagenomes.</title>
        <authorList>
            <person name="Kawai M."/>
            <person name="Futagami T."/>
            <person name="Toyoda A."/>
            <person name="Takaki Y."/>
            <person name="Nishi S."/>
            <person name="Hori S."/>
            <person name="Arai W."/>
            <person name="Tsubouchi T."/>
            <person name="Morono Y."/>
            <person name="Uchiyama I."/>
            <person name="Ito T."/>
            <person name="Fujiyama A."/>
            <person name="Inagaki F."/>
            <person name="Takami H."/>
        </authorList>
    </citation>
    <scope>NUCLEOTIDE SEQUENCE</scope>
    <source>
        <strain evidence="1">Expedition CK06-06</strain>
    </source>
</reference>
<dbReference type="EMBL" id="BART01008535">
    <property type="protein sequence ID" value="GAG54917.1"/>
    <property type="molecule type" value="Genomic_DNA"/>
</dbReference>
<organism evidence="1">
    <name type="scientific">marine sediment metagenome</name>
    <dbReference type="NCBI Taxonomy" id="412755"/>
    <lineage>
        <taxon>unclassified sequences</taxon>
        <taxon>metagenomes</taxon>
        <taxon>ecological metagenomes</taxon>
    </lineage>
</organism>
<gene>
    <name evidence="1" type="ORF">S01H4_19179</name>
</gene>
<sequence length="46" mass="5645">IEMAWTEKFPIDKELLEELRNRMASSPYWKQLQEINRVKAKRPKIE</sequence>
<accession>X0Z996</accession>
<feature type="non-terminal residue" evidence="1">
    <location>
        <position position="1"/>
    </location>
</feature>
<dbReference type="AlphaFoldDB" id="X0Z996"/>
<name>X0Z996_9ZZZZ</name>